<dbReference type="SFLD" id="SFLDF00027">
    <property type="entry name" value="p-type_atpase"/>
    <property type="match status" value="1"/>
</dbReference>
<dbReference type="SFLD" id="SFLDG00002">
    <property type="entry name" value="C1.7:_P-type_atpase_like"/>
    <property type="match status" value="1"/>
</dbReference>
<keyword evidence="3" id="KW-0813">Transport</keyword>
<accession>A0ABS4BN89</accession>
<dbReference type="PROSITE" id="PS50846">
    <property type="entry name" value="HMA_2"/>
    <property type="match status" value="2"/>
</dbReference>
<evidence type="ECO:0000256" key="5">
    <source>
        <dbReference type="ARBA" id="ARBA00022723"/>
    </source>
</evidence>
<dbReference type="InterPro" id="IPR006121">
    <property type="entry name" value="HMA_dom"/>
</dbReference>
<keyword evidence="8" id="KW-0187">Copper transport</keyword>
<keyword evidence="7 16" id="KW-0547">Nucleotide-binding</keyword>
<dbReference type="InterPro" id="IPR017969">
    <property type="entry name" value="Heavy-metal-associated_CS"/>
</dbReference>
<dbReference type="SFLD" id="SFLDS00003">
    <property type="entry name" value="Haloacid_Dehalogenase"/>
    <property type="match status" value="1"/>
</dbReference>
<dbReference type="InterPro" id="IPR044492">
    <property type="entry name" value="P_typ_ATPase_HD_dom"/>
</dbReference>
<dbReference type="SUPFAM" id="SSF55008">
    <property type="entry name" value="HMA, heavy metal-associated domain"/>
    <property type="match status" value="2"/>
</dbReference>
<evidence type="ECO:0000256" key="11">
    <source>
        <dbReference type="ARBA" id="ARBA00022967"/>
    </source>
</evidence>
<gene>
    <name evidence="18" type="ORF">J6595_21710</name>
</gene>
<comment type="similarity">
    <text evidence="2 16">Belongs to the cation transport ATPase (P-type) (TC 3.A.3) family. Type IB subfamily.</text>
</comment>
<evidence type="ECO:0000256" key="16">
    <source>
        <dbReference type="RuleBase" id="RU362081"/>
    </source>
</evidence>
<dbReference type="PRINTS" id="PR00943">
    <property type="entry name" value="CUATPASE"/>
</dbReference>
<dbReference type="PROSITE" id="PS00154">
    <property type="entry name" value="ATPASE_E1_E2"/>
    <property type="match status" value="1"/>
</dbReference>
<evidence type="ECO:0000256" key="3">
    <source>
        <dbReference type="ARBA" id="ARBA00022448"/>
    </source>
</evidence>
<evidence type="ECO:0000259" key="17">
    <source>
        <dbReference type="PROSITE" id="PS50846"/>
    </source>
</evidence>
<proteinExistence type="inferred from homology"/>
<evidence type="ECO:0000256" key="9">
    <source>
        <dbReference type="ARBA" id="ARBA00022840"/>
    </source>
</evidence>
<evidence type="ECO:0000256" key="15">
    <source>
        <dbReference type="ARBA" id="ARBA00023136"/>
    </source>
</evidence>
<feature type="transmembrane region" description="Helical" evidence="16">
    <location>
        <begin position="765"/>
        <end position="784"/>
    </location>
</feature>
<keyword evidence="10" id="KW-0460">Magnesium</keyword>
<dbReference type="CDD" id="cd02094">
    <property type="entry name" value="P-type_ATPase_Cu-like"/>
    <property type="match status" value="1"/>
</dbReference>
<reference evidence="18 19" key="1">
    <citation type="submission" date="2021-04" db="EMBL/GenBank/DDBJ databases">
        <title>Whole genome sequence of Jiella sp. KSK16Y-1.</title>
        <authorList>
            <person name="Tuo L."/>
        </authorList>
    </citation>
    <scope>NUCLEOTIDE SEQUENCE [LARGE SCALE GENOMIC DNA]</scope>
    <source>
        <strain evidence="18 19">KSK16Y-1</strain>
    </source>
</reference>
<feature type="domain" description="HMA" evidence="17">
    <location>
        <begin position="76"/>
        <end position="142"/>
    </location>
</feature>
<evidence type="ECO:0000256" key="14">
    <source>
        <dbReference type="ARBA" id="ARBA00023065"/>
    </source>
</evidence>
<dbReference type="InterPro" id="IPR036412">
    <property type="entry name" value="HAD-like_sf"/>
</dbReference>
<evidence type="ECO:0000313" key="18">
    <source>
        <dbReference type="EMBL" id="MBP0618206.1"/>
    </source>
</evidence>
<dbReference type="PANTHER" id="PTHR43520">
    <property type="entry name" value="ATP7, ISOFORM B"/>
    <property type="match status" value="1"/>
</dbReference>
<keyword evidence="13" id="KW-0186">Copper</keyword>
<evidence type="ECO:0000256" key="10">
    <source>
        <dbReference type="ARBA" id="ARBA00022842"/>
    </source>
</evidence>
<feature type="transmembrane region" description="Helical" evidence="16">
    <location>
        <begin position="423"/>
        <end position="445"/>
    </location>
</feature>
<evidence type="ECO:0000256" key="8">
    <source>
        <dbReference type="ARBA" id="ARBA00022796"/>
    </source>
</evidence>
<comment type="caution">
    <text evidence="18">The sequence shown here is derived from an EMBL/GenBank/DDBJ whole genome shotgun (WGS) entry which is preliminary data.</text>
</comment>
<keyword evidence="5 16" id="KW-0479">Metal-binding</keyword>
<evidence type="ECO:0000256" key="1">
    <source>
        <dbReference type="ARBA" id="ARBA00004127"/>
    </source>
</evidence>
<keyword evidence="9 16" id="KW-0067">ATP-binding</keyword>
<dbReference type="NCBIfam" id="TIGR01494">
    <property type="entry name" value="ATPase_P-type"/>
    <property type="match status" value="1"/>
</dbReference>
<dbReference type="SUPFAM" id="SSF81653">
    <property type="entry name" value="Calcium ATPase, transduction domain A"/>
    <property type="match status" value="1"/>
</dbReference>
<dbReference type="NCBIfam" id="TIGR00003">
    <property type="entry name" value="copper ion binding protein"/>
    <property type="match status" value="1"/>
</dbReference>
<keyword evidence="16" id="KW-1003">Cell membrane</keyword>
<feature type="transmembrane region" description="Helical" evidence="16">
    <location>
        <begin position="451"/>
        <end position="472"/>
    </location>
</feature>
<evidence type="ECO:0000256" key="2">
    <source>
        <dbReference type="ARBA" id="ARBA00006024"/>
    </source>
</evidence>
<feature type="transmembrane region" description="Helical" evidence="16">
    <location>
        <begin position="195"/>
        <end position="218"/>
    </location>
</feature>
<dbReference type="PROSITE" id="PS01047">
    <property type="entry name" value="HMA_1"/>
    <property type="match status" value="1"/>
</dbReference>
<keyword evidence="4 16" id="KW-0812">Transmembrane</keyword>
<dbReference type="InterPro" id="IPR059000">
    <property type="entry name" value="ATPase_P-type_domA"/>
</dbReference>
<dbReference type="EMBL" id="JAGJCF010000027">
    <property type="protein sequence ID" value="MBP0618206.1"/>
    <property type="molecule type" value="Genomic_DNA"/>
</dbReference>
<dbReference type="Pfam" id="PF00702">
    <property type="entry name" value="Hydrolase"/>
    <property type="match status" value="1"/>
</dbReference>
<keyword evidence="12 16" id="KW-1133">Transmembrane helix</keyword>
<dbReference type="InterPro" id="IPR008250">
    <property type="entry name" value="ATPase_P-typ_transduc_dom_A_sf"/>
</dbReference>
<feature type="transmembrane region" description="Helical" evidence="16">
    <location>
        <begin position="790"/>
        <end position="812"/>
    </location>
</feature>
<dbReference type="Pfam" id="PF00403">
    <property type="entry name" value="HMA"/>
    <property type="match status" value="2"/>
</dbReference>
<keyword evidence="19" id="KW-1185">Reference proteome</keyword>
<keyword evidence="11" id="KW-1278">Translocase</keyword>
<dbReference type="PRINTS" id="PR00119">
    <property type="entry name" value="CATATPASE"/>
</dbReference>
<evidence type="ECO:0000256" key="6">
    <source>
        <dbReference type="ARBA" id="ARBA00022737"/>
    </source>
</evidence>
<sequence>MSTNTGTAFSLTFPVDGMSCASCVKRVETALETVGGVTAASVNLPRGTATVNFGDAADAPALVSALEKAGYPARLAEVTLDVDGLSCASCVGRAEKALKAVPGVVDATVNLAASTASVSYLDGAVDPRTMTEACQAAGYPASLRGVEAGTGADIDGRHKAEQAVLMRELVLASVMAVPVVVIAMGGHVMPSFGRWLEAGVGSFSLLVVQFVLTGLVLAGPGRRFFAKGIPALWRFTPDMNSLVALGTGAAFLYSAFETFLPSLMPEGASGVYYEAAAVIVVFILAGRLMEERAKGRTGAAIRKLAGLKAKTARVLRDGQPVEVAIEALRVGDVVLVRPGERIAVDGTVTEGTSFVDESMLTGEPSPVEKRAGATVVGGTVNGAGSLAFRAEKVGSDTVLSQIIRMVETAQGAKLPIQAMVDKVTMVFVPAVLAAAALTFVLWLAFGPSLSQALVAAVAVLIIACPCAMGLATPTSIMVGTGRAAELGVLFRKGDALQGLDAVDVVAFDKTGTLTEGRPRLTEFVLAPGFRRSDVARLAGAAEMASEHPIANALVESAKGRGIELPVATGFRSVTGLGAAATVEGRAVLVGSQRFLDSEGVSTKVLEAENERLASASSSPVFVAIDGVAAAVIAVCDPIRPESRRVVDALHGTGRQVAMISGDVQSTAEAVAGELGIDHVVAGVMPDGKVEAIRSLQQGGRRVAFVGDGINDAPALAAADIGIAVGSGTDVAIESADVVLMSGDLAGVLNAFEVSGRTMANIRQNLFWAFGYNVALIPVAAGALYPSYGVMLSPMLAAGAMALSSVFVLSNALRLRFVARAKAGREKGARQRRVRPGLHGSPLAEV</sequence>
<dbReference type="Proteomes" id="UP000678276">
    <property type="component" value="Unassembled WGS sequence"/>
</dbReference>
<dbReference type="SUPFAM" id="SSF56784">
    <property type="entry name" value="HAD-like"/>
    <property type="match status" value="1"/>
</dbReference>
<dbReference type="InterPro" id="IPR006122">
    <property type="entry name" value="HMA_Cu_ion-bd"/>
</dbReference>
<evidence type="ECO:0000256" key="13">
    <source>
        <dbReference type="ARBA" id="ARBA00023008"/>
    </source>
</evidence>
<dbReference type="InterPro" id="IPR018303">
    <property type="entry name" value="ATPase_P-typ_P_site"/>
</dbReference>
<dbReference type="InterPro" id="IPR036163">
    <property type="entry name" value="HMA_dom_sf"/>
</dbReference>
<dbReference type="Pfam" id="PF00122">
    <property type="entry name" value="E1-E2_ATPase"/>
    <property type="match status" value="1"/>
</dbReference>
<evidence type="ECO:0000313" key="19">
    <source>
        <dbReference type="Proteomes" id="UP000678276"/>
    </source>
</evidence>
<feature type="transmembrane region" description="Helical" evidence="16">
    <location>
        <begin position="169"/>
        <end position="189"/>
    </location>
</feature>
<dbReference type="Gene3D" id="3.40.50.1000">
    <property type="entry name" value="HAD superfamily/HAD-like"/>
    <property type="match status" value="1"/>
</dbReference>
<dbReference type="InterPro" id="IPR023299">
    <property type="entry name" value="ATPase_P-typ_cyto_dom_N"/>
</dbReference>
<keyword evidence="14" id="KW-0406">Ion transport</keyword>
<dbReference type="Gene3D" id="3.40.1110.10">
    <property type="entry name" value="Calcium-transporting ATPase, cytoplasmic domain N"/>
    <property type="match status" value="1"/>
</dbReference>
<dbReference type="SUPFAM" id="SSF81665">
    <property type="entry name" value="Calcium ATPase, transmembrane domain M"/>
    <property type="match status" value="1"/>
</dbReference>
<keyword evidence="15 16" id="KW-0472">Membrane</keyword>
<organism evidence="18 19">
    <name type="scientific">Jiella mangrovi</name>
    <dbReference type="NCBI Taxonomy" id="2821407"/>
    <lineage>
        <taxon>Bacteria</taxon>
        <taxon>Pseudomonadati</taxon>
        <taxon>Pseudomonadota</taxon>
        <taxon>Alphaproteobacteria</taxon>
        <taxon>Hyphomicrobiales</taxon>
        <taxon>Aurantimonadaceae</taxon>
        <taxon>Jiella</taxon>
    </lineage>
</organism>
<name>A0ABS4BN89_9HYPH</name>
<evidence type="ECO:0000256" key="7">
    <source>
        <dbReference type="ARBA" id="ARBA00022741"/>
    </source>
</evidence>
<feature type="transmembrane region" description="Helical" evidence="16">
    <location>
        <begin position="239"/>
        <end position="256"/>
    </location>
</feature>
<dbReference type="InterPro" id="IPR023214">
    <property type="entry name" value="HAD_sf"/>
</dbReference>
<dbReference type="Gene3D" id="3.30.70.100">
    <property type="match status" value="2"/>
</dbReference>
<evidence type="ECO:0000256" key="12">
    <source>
        <dbReference type="ARBA" id="ARBA00022989"/>
    </source>
</evidence>
<dbReference type="CDD" id="cd00371">
    <property type="entry name" value="HMA"/>
    <property type="match status" value="2"/>
</dbReference>
<feature type="transmembrane region" description="Helical" evidence="16">
    <location>
        <begin position="271"/>
        <end position="289"/>
    </location>
</feature>
<protein>
    <submittedName>
        <fullName evidence="18">Copper-translocating P-type ATPase</fullName>
    </submittedName>
</protein>
<dbReference type="PANTHER" id="PTHR43520:SF8">
    <property type="entry name" value="P-TYPE CU(+) TRANSPORTER"/>
    <property type="match status" value="1"/>
</dbReference>
<evidence type="ECO:0000256" key="4">
    <source>
        <dbReference type="ARBA" id="ARBA00022692"/>
    </source>
</evidence>
<feature type="domain" description="HMA" evidence="17">
    <location>
        <begin position="9"/>
        <end position="74"/>
    </location>
</feature>
<dbReference type="InterPro" id="IPR001757">
    <property type="entry name" value="P_typ_ATPase"/>
</dbReference>
<keyword evidence="6" id="KW-0677">Repeat</keyword>
<dbReference type="Gene3D" id="2.70.150.10">
    <property type="entry name" value="Calcium-transporting ATPase, cytoplasmic transduction domain A"/>
    <property type="match status" value="1"/>
</dbReference>
<dbReference type="NCBIfam" id="TIGR01511">
    <property type="entry name" value="ATPase-IB1_Cu"/>
    <property type="match status" value="1"/>
</dbReference>
<dbReference type="InterPro" id="IPR027256">
    <property type="entry name" value="P-typ_ATPase_IB"/>
</dbReference>
<comment type="subcellular location">
    <subcellularLocation>
        <location evidence="16">Cell membrane</location>
    </subcellularLocation>
    <subcellularLocation>
        <location evidence="1">Endomembrane system</location>
        <topology evidence="1">Multi-pass membrane protein</topology>
    </subcellularLocation>
</comment>
<dbReference type="InterPro" id="IPR023298">
    <property type="entry name" value="ATPase_P-typ_TM_dom_sf"/>
</dbReference>
<dbReference type="RefSeq" id="WP_209597719.1">
    <property type="nucleotide sequence ID" value="NZ_JAGJCF010000027.1"/>
</dbReference>
<dbReference type="NCBIfam" id="TIGR01525">
    <property type="entry name" value="ATPase-IB_hvy"/>
    <property type="match status" value="1"/>
</dbReference>